<dbReference type="SMART" id="SM00708">
    <property type="entry name" value="PhBP"/>
    <property type="match status" value="1"/>
</dbReference>
<dbReference type="InterPro" id="IPR036728">
    <property type="entry name" value="PBP_GOBP_sf"/>
</dbReference>
<dbReference type="GO" id="GO:0005549">
    <property type="term" value="F:odorant binding"/>
    <property type="evidence" value="ECO:0007669"/>
    <property type="project" value="InterPro"/>
</dbReference>
<dbReference type="Pfam" id="PF01395">
    <property type="entry name" value="PBP_GOBP"/>
    <property type="match status" value="1"/>
</dbReference>
<dbReference type="InterPro" id="IPR006170">
    <property type="entry name" value="PBP/GOBP"/>
</dbReference>
<evidence type="ECO:0000313" key="3">
    <source>
        <dbReference type="EMBL" id="AID61313.1"/>
    </source>
</evidence>
<dbReference type="CDD" id="cd23992">
    <property type="entry name" value="PBP_GOBP"/>
    <property type="match status" value="1"/>
</dbReference>
<evidence type="ECO:0000256" key="2">
    <source>
        <dbReference type="SAM" id="SignalP"/>
    </source>
</evidence>
<dbReference type="Gene3D" id="1.10.238.20">
    <property type="entry name" value="Pheromone/general odorant binding protein domain"/>
    <property type="match status" value="1"/>
</dbReference>
<sequence length="143" mass="15343">MKFLVVFAVLVLAVTNIRAQLTKVEAIAIATGCKEETGASDADFEAMLKHQPADSKEGKCLRACTFKKLGVIGDDGKMLKDAAVELSKSFVKDEEKKKLVAGAIEACNDLKVSADHCEAAEEYGQCLKKEFDSKGISAADDLL</sequence>
<organism evidence="3">
    <name type="scientific">Calliphora stygia</name>
    <name type="common">Common brown blowfly</name>
    <dbReference type="NCBI Taxonomy" id="145453"/>
    <lineage>
        <taxon>Eukaryota</taxon>
        <taxon>Metazoa</taxon>
        <taxon>Ecdysozoa</taxon>
        <taxon>Arthropoda</taxon>
        <taxon>Hexapoda</taxon>
        <taxon>Insecta</taxon>
        <taxon>Pterygota</taxon>
        <taxon>Neoptera</taxon>
        <taxon>Endopterygota</taxon>
        <taxon>Diptera</taxon>
        <taxon>Brachycera</taxon>
        <taxon>Muscomorpha</taxon>
        <taxon>Oestroidea</taxon>
        <taxon>Calliphoridae</taxon>
        <taxon>Calliphorinae</taxon>
        <taxon>Calliphora</taxon>
    </lineage>
</organism>
<feature type="signal peptide" evidence="2">
    <location>
        <begin position="1"/>
        <end position="19"/>
    </location>
</feature>
<name>A0A068F4Y5_CALSG</name>
<protein>
    <submittedName>
        <fullName evidence="3">Odorant binding protein</fullName>
    </submittedName>
</protein>
<evidence type="ECO:0000256" key="1">
    <source>
        <dbReference type="ARBA" id="ARBA00022729"/>
    </source>
</evidence>
<reference evidence="3" key="1">
    <citation type="journal article" date="2015" name="BMC Genomics">
        <title>Chemosensory genes identified in the antennal transcriptome of the blowfly Calliphora stygia.</title>
        <authorList>
            <person name="Leitch O.J."/>
            <person name="Papanicolaou A."/>
            <person name="Lennard C."/>
            <person name="Kirkbride K.P."/>
            <person name="Anderson A."/>
        </authorList>
    </citation>
    <scope>NUCLEOTIDE SEQUENCE</scope>
</reference>
<keyword evidence="1 2" id="KW-0732">Signal</keyword>
<dbReference type="GO" id="GO:0005615">
    <property type="term" value="C:extracellular space"/>
    <property type="evidence" value="ECO:0007669"/>
    <property type="project" value="TreeGrafter"/>
</dbReference>
<dbReference type="PANTHER" id="PTHR11857">
    <property type="entry name" value="ODORANT BINDING PROTEIN-RELATED"/>
    <property type="match status" value="1"/>
</dbReference>
<dbReference type="GO" id="GO:0007608">
    <property type="term" value="P:sensory perception of smell"/>
    <property type="evidence" value="ECO:0007669"/>
    <property type="project" value="TreeGrafter"/>
</dbReference>
<dbReference type="PANTHER" id="PTHR11857:SF42">
    <property type="entry name" value="GENERAL ODORANT-BINDING PROTEIN 19D-RELATED"/>
    <property type="match status" value="1"/>
</dbReference>
<proteinExistence type="evidence at transcript level"/>
<dbReference type="SUPFAM" id="SSF47565">
    <property type="entry name" value="Insect pheromone/odorant-binding proteins"/>
    <property type="match status" value="1"/>
</dbReference>
<gene>
    <name evidence="3" type="primary">OBP20</name>
</gene>
<dbReference type="AlphaFoldDB" id="A0A068F4Y5"/>
<accession>A0A068F4Y5</accession>
<dbReference type="EMBL" id="KJ702159">
    <property type="protein sequence ID" value="AID61313.1"/>
    <property type="molecule type" value="mRNA"/>
</dbReference>
<feature type="chain" id="PRO_5001650418" evidence="2">
    <location>
        <begin position="20"/>
        <end position="143"/>
    </location>
</feature>